<dbReference type="Gene3D" id="3.30.200.20">
    <property type="entry name" value="Phosphorylase Kinase, domain 1"/>
    <property type="match status" value="1"/>
</dbReference>
<evidence type="ECO:0000313" key="3">
    <source>
        <dbReference type="EMBL" id="MBD5778945.1"/>
    </source>
</evidence>
<dbReference type="PIRSF" id="PIRSF006221">
    <property type="entry name" value="Ketosamine-3-kinase"/>
    <property type="match status" value="1"/>
</dbReference>
<dbReference type="PANTHER" id="PTHR12149:SF8">
    <property type="entry name" value="PROTEIN-RIBULOSAMINE 3-KINASE"/>
    <property type="match status" value="1"/>
</dbReference>
<evidence type="ECO:0000256" key="2">
    <source>
        <dbReference type="PIRNR" id="PIRNR006221"/>
    </source>
</evidence>
<keyword evidence="4" id="KW-1185">Reference proteome</keyword>
<dbReference type="AlphaFoldDB" id="A0A927F6L4"/>
<dbReference type="Gene3D" id="3.90.1200.10">
    <property type="match status" value="1"/>
</dbReference>
<dbReference type="GO" id="GO:0016301">
    <property type="term" value="F:kinase activity"/>
    <property type="evidence" value="ECO:0007669"/>
    <property type="project" value="UniProtKB-UniRule"/>
</dbReference>
<evidence type="ECO:0000313" key="4">
    <source>
        <dbReference type="Proteomes" id="UP000622317"/>
    </source>
</evidence>
<dbReference type="Pfam" id="PF03881">
    <property type="entry name" value="Fructosamin_kin"/>
    <property type="match status" value="1"/>
</dbReference>
<dbReference type="InterPro" id="IPR016477">
    <property type="entry name" value="Fructo-/Ketosamine-3-kinase"/>
</dbReference>
<reference evidence="3" key="1">
    <citation type="submission" date="2020-09" db="EMBL/GenBank/DDBJ databases">
        <title>Pelagicoccus enzymogenes sp. nov. with an EPS production, isolated from marine sediment.</title>
        <authorList>
            <person name="Feng X."/>
        </authorList>
    </citation>
    <scope>NUCLEOTIDE SEQUENCE</scope>
    <source>
        <strain evidence="3">NFK12</strain>
    </source>
</reference>
<protein>
    <submittedName>
        <fullName evidence="3">Fructosamine kinase family protein</fullName>
    </submittedName>
</protein>
<sequence length="290" mass="32957">MSDRHLIEAALSEHSGRPFTIESQQSIGGGCINDAYRIQGNDGPSYFVKANNKSFLPAFASEANALRELAATQTVSVPEVIDAIEGENQSYLILEYIEARSSQSGNWETLGHQLAQLHKIEQPHFGWQENNLIGATPQPNPRSQAWPEFFRERRIQHQLALCARRGYELPHAEQLLEAIPSFFENYTPYPSLLHGDLWSGNVSFSSDGSPFIYDPASYYGDREADIAFTEFFGGFPKKFYQAYHEKLPLDSGYERRKTLYNLYHCLNHLYLFGASYAAQAEQMTRQLLSR</sequence>
<keyword evidence="2" id="KW-0808">Transferase</keyword>
<dbReference type="RefSeq" id="WP_191616070.1">
    <property type="nucleotide sequence ID" value="NZ_JACYFG010000006.1"/>
</dbReference>
<dbReference type="SUPFAM" id="SSF56112">
    <property type="entry name" value="Protein kinase-like (PK-like)"/>
    <property type="match status" value="1"/>
</dbReference>
<gene>
    <name evidence="3" type="ORF">IEN85_05530</name>
</gene>
<keyword evidence="2 3" id="KW-0418">Kinase</keyword>
<dbReference type="EMBL" id="JACYFG010000006">
    <property type="protein sequence ID" value="MBD5778945.1"/>
    <property type="molecule type" value="Genomic_DNA"/>
</dbReference>
<proteinExistence type="inferred from homology"/>
<dbReference type="InterPro" id="IPR011009">
    <property type="entry name" value="Kinase-like_dom_sf"/>
</dbReference>
<evidence type="ECO:0000256" key="1">
    <source>
        <dbReference type="ARBA" id="ARBA00009460"/>
    </source>
</evidence>
<organism evidence="3 4">
    <name type="scientific">Pelagicoccus enzymogenes</name>
    <dbReference type="NCBI Taxonomy" id="2773457"/>
    <lineage>
        <taxon>Bacteria</taxon>
        <taxon>Pseudomonadati</taxon>
        <taxon>Verrucomicrobiota</taxon>
        <taxon>Opitutia</taxon>
        <taxon>Puniceicoccales</taxon>
        <taxon>Pelagicoccaceae</taxon>
        <taxon>Pelagicoccus</taxon>
    </lineage>
</organism>
<dbReference type="PANTHER" id="PTHR12149">
    <property type="entry name" value="FRUCTOSAMINE 3 KINASE-RELATED PROTEIN"/>
    <property type="match status" value="1"/>
</dbReference>
<comment type="similarity">
    <text evidence="1 2">Belongs to the fructosamine kinase family.</text>
</comment>
<accession>A0A927F6L4</accession>
<name>A0A927F6L4_9BACT</name>
<dbReference type="Proteomes" id="UP000622317">
    <property type="component" value="Unassembled WGS sequence"/>
</dbReference>
<comment type="caution">
    <text evidence="3">The sequence shown here is derived from an EMBL/GenBank/DDBJ whole genome shotgun (WGS) entry which is preliminary data.</text>
</comment>